<evidence type="ECO:0000256" key="2">
    <source>
        <dbReference type="ARBA" id="ARBA00022448"/>
    </source>
</evidence>
<dbReference type="InterPro" id="IPR039424">
    <property type="entry name" value="SBP_5"/>
</dbReference>
<dbReference type="Pfam" id="PF00496">
    <property type="entry name" value="SBP_bac_5"/>
    <property type="match status" value="1"/>
</dbReference>
<dbReference type="STRING" id="743966.MYB_01695"/>
<dbReference type="SUPFAM" id="SSF53850">
    <property type="entry name" value="Periplasmic binding protein-like II"/>
    <property type="match status" value="1"/>
</dbReference>
<dbReference type="Gene3D" id="3.90.76.10">
    <property type="entry name" value="Dipeptide-binding Protein, Domain 1"/>
    <property type="match status" value="1"/>
</dbReference>
<sequence>MKKLFKKSLFFISSLTPVILLASCETVTERNRQEFDFGIAIPPINDLNYVTNKSSEPIIKSLVESFFKPGPSAGSSYGAKLNLPTSSITTYSSSGNYTTASEILDHIDTIKSDNASYNLTDWGLTVGTINPGTDGHFSTIENNSGGEVTVTIPLNKGASKWSNGDEVTAQDYIDYVLYVLNANVASPKLIEVLSVNIKNAQSLVSLQQDYVKKFGNLYANPFGQRKFVKNKDGEIVQDLSKKVFQSQNPGDQEYVDRFKKLIQGFGMYTGRIFMEYTNAEIVKLIQKYAVYNPNFNYKSTSFFKLVDGKPVEEKLTHNPFLDPRQVFVGPQLRAKYDFLPKSGYDLRIEFEDYGIKQFSNMFQQVLYPKILLPINRKFVEYTVGGIRNFGTDLSKFIWNGPFDISDLSLGQQGYMILSKRQSYYSSDKTVPSKIKVFFADQPELLSSLFSDGYIAKTRIPSSFQRKFWSDAKTRQYMTKQQGYGTIGIQINLDNVKRGKSPLQDPDLRRALFYSINRVDMLRLYGLDSSFPQTTWTSPDNISTNKGYPLETFFSGKYYYSEDKDANGNFKKFPISSESYPSHLSKAVWFESVPRVDNSYNLDVANFYLNRFKKNHPEIKHVKLTFIYKENNEENAAIGLQDVLSRQTNGFIEIDPIRLPDGIYYQRLITGDFDLTMKNFDFFNIGGGEPQSYIRAFFNTDEISPLDSKLIGFVYNPSGSLTYNSWWSSLTKEQQDAVMNRLRISDFFRKKFEELIQRKVKLDENGKPKMHKVALNKEGTKFATDLNGKFIMEPEFVETSDDYNKRINNFFSGNFTIEEKEAGWTQDNVFKFVAIFEEIIREFVPVIPLMEVDTFWLIDRIRAGNDGSFQYAFDVENIKNSFITPEDGKE</sequence>
<dbReference type="HOGENOM" id="CLU_011114_0_0_14"/>
<name>W5V0P3_9BACT</name>
<evidence type="ECO:0000313" key="7">
    <source>
        <dbReference type="Proteomes" id="UP000019229"/>
    </source>
</evidence>
<feature type="domain" description="Solute-binding protein family 5" evidence="5">
    <location>
        <begin position="385"/>
        <end position="610"/>
    </location>
</feature>
<evidence type="ECO:0000256" key="1">
    <source>
        <dbReference type="ARBA" id="ARBA00005695"/>
    </source>
</evidence>
<evidence type="ECO:0000256" key="4">
    <source>
        <dbReference type="SAM" id="SignalP"/>
    </source>
</evidence>
<dbReference type="Proteomes" id="UP000019229">
    <property type="component" value="Chromosome"/>
</dbReference>
<accession>W5V0P3</accession>
<dbReference type="GO" id="GO:1904680">
    <property type="term" value="F:peptide transmembrane transporter activity"/>
    <property type="evidence" value="ECO:0007669"/>
    <property type="project" value="TreeGrafter"/>
</dbReference>
<dbReference type="RefSeq" id="WP_022934725.1">
    <property type="nucleotide sequence ID" value="NZ_CP007154.1"/>
</dbReference>
<dbReference type="GO" id="GO:0015833">
    <property type="term" value="P:peptide transport"/>
    <property type="evidence" value="ECO:0007669"/>
    <property type="project" value="TreeGrafter"/>
</dbReference>
<dbReference type="PANTHER" id="PTHR30290">
    <property type="entry name" value="PERIPLASMIC BINDING COMPONENT OF ABC TRANSPORTER"/>
    <property type="match status" value="1"/>
</dbReference>
<dbReference type="KEGG" id="mbc:MYB_01695"/>
<dbReference type="PATRIC" id="fig|743966.3.peg.340"/>
<dbReference type="InterPro" id="IPR016880">
    <property type="entry name" value="ABC_oligopep_solut-bd_myco_prd"/>
</dbReference>
<evidence type="ECO:0000259" key="5">
    <source>
        <dbReference type="Pfam" id="PF00496"/>
    </source>
</evidence>
<keyword evidence="7" id="KW-1185">Reference proteome</keyword>
<evidence type="ECO:0000313" key="6">
    <source>
        <dbReference type="EMBL" id="AHH45348.1"/>
    </source>
</evidence>
<organism evidence="6 7">
    <name type="scientific">Mesomycoplasma bovoculi M165/69</name>
    <dbReference type="NCBI Taxonomy" id="743966"/>
    <lineage>
        <taxon>Bacteria</taxon>
        <taxon>Bacillati</taxon>
        <taxon>Mycoplasmatota</taxon>
        <taxon>Mycoplasmoidales</taxon>
        <taxon>Metamycoplasmataceae</taxon>
        <taxon>Mesomycoplasma</taxon>
    </lineage>
</organism>
<keyword evidence="2" id="KW-0813">Transport</keyword>
<dbReference type="PROSITE" id="PS51257">
    <property type="entry name" value="PROKAR_LIPOPROTEIN"/>
    <property type="match status" value="1"/>
</dbReference>
<reference evidence="6 7" key="1">
    <citation type="journal article" date="2014" name="Genome Announc.">
        <title>Complete Genome Sequence of Mycoplasma bovoculi Strain M165/69T (ATCC 29104).</title>
        <authorList>
            <person name="Calcutt M.J."/>
            <person name="Foecking M.F."/>
        </authorList>
    </citation>
    <scope>NUCLEOTIDE SEQUENCE [LARGE SCALE GENOMIC DNA]</scope>
    <source>
        <strain evidence="6">M165/69</strain>
    </source>
</reference>
<dbReference type="Gene3D" id="3.10.105.10">
    <property type="entry name" value="Dipeptide-binding Protein, Domain 3"/>
    <property type="match status" value="1"/>
</dbReference>
<feature type="signal peptide" evidence="4">
    <location>
        <begin position="1"/>
        <end position="22"/>
    </location>
</feature>
<dbReference type="eggNOG" id="COG4166">
    <property type="taxonomic scope" value="Bacteria"/>
</dbReference>
<dbReference type="InterPro" id="IPR000914">
    <property type="entry name" value="SBP_5_dom"/>
</dbReference>
<dbReference type="EMBL" id="CP007154">
    <property type="protein sequence ID" value="AHH45348.1"/>
    <property type="molecule type" value="Genomic_DNA"/>
</dbReference>
<dbReference type="AlphaFoldDB" id="W5V0P3"/>
<comment type="similarity">
    <text evidence="1">Belongs to the bacterial solute-binding protein 5 family.</text>
</comment>
<dbReference type="PIRSF" id="PIRSF028335">
    <property type="entry name" value="ABC_oligopep_OppA_prd"/>
    <property type="match status" value="1"/>
</dbReference>
<keyword evidence="6" id="KW-0449">Lipoprotein</keyword>
<feature type="chain" id="PRO_5004872462" evidence="4">
    <location>
        <begin position="23"/>
        <end position="889"/>
    </location>
</feature>
<gene>
    <name evidence="6" type="primary">oppA-1</name>
    <name evidence="6" type="ORF">MYB_01695</name>
</gene>
<protein>
    <submittedName>
        <fullName evidence="6">Oligopeptide ABC transporter, substrate-binding lipoprotein OppA-1</fullName>
    </submittedName>
</protein>
<dbReference type="Gene3D" id="3.40.190.10">
    <property type="entry name" value="Periplasmic binding protein-like II"/>
    <property type="match status" value="1"/>
</dbReference>
<proteinExistence type="inferred from homology"/>
<evidence type="ECO:0000256" key="3">
    <source>
        <dbReference type="ARBA" id="ARBA00022729"/>
    </source>
</evidence>
<keyword evidence="3 4" id="KW-0732">Signal</keyword>
<dbReference type="OrthoDB" id="403896at2"/>
<dbReference type="PANTHER" id="PTHR30290:SF9">
    <property type="entry name" value="OLIGOPEPTIDE-BINDING PROTEIN APPA"/>
    <property type="match status" value="1"/>
</dbReference>